<dbReference type="InterPro" id="IPR004299">
    <property type="entry name" value="MBOAT_fam"/>
</dbReference>
<feature type="transmembrane region" description="Helical" evidence="6">
    <location>
        <begin position="52"/>
        <end position="71"/>
    </location>
</feature>
<evidence type="ECO:0000313" key="7">
    <source>
        <dbReference type="EMBL" id="CAI2163199.1"/>
    </source>
</evidence>
<gene>
    <name evidence="7" type="ORF">FWILDA_LOCUS950</name>
</gene>
<feature type="transmembrane region" description="Helical" evidence="6">
    <location>
        <begin position="356"/>
        <end position="374"/>
    </location>
</feature>
<feature type="transmembrane region" description="Helical" evidence="6">
    <location>
        <begin position="380"/>
        <end position="402"/>
    </location>
</feature>
<comment type="caution">
    <text evidence="7">The sequence shown here is derived from an EMBL/GenBank/DDBJ whole genome shotgun (WGS) entry which is preliminary data.</text>
</comment>
<accession>A0A9W4WLP3</accession>
<dbReference type="GO" id="GO:0005783">
    <property type="term" value="C:endoplasmic reticulum"/>
    <property type="evidence" value="ECO:0007669"/>
    <property type="project" value="TreeGrafter"/>
</dbReference>
<keyword evidence="4 6" id="KW-1133">Transmembrane helix</keyword>
<keyword evidence="5 6" id="KW-0472">Membrane</keyword>
<feature type="transmembrane region" description="Helical" evidence="6">
    <location>
        <begin position="486"/>
        <end position="508"/>
    </location>
</feature>
<proteinExistence type="inferred from homology"/>
<comment type="subcellular location">
    <subcellularLocation>
        <location evidence="1">Membrane</location>
        <topology evidence="1">Multi-pass membrane protein</topology>
    </subcellularLocation>
</comment>
<dbReference type="AlphaFoldDB" id="A0A9W4WLP3"/>
<dbReference type="PANTHER" id="PTHR13285:SF18">
    <property type="entry name" value="PROTEIN-CYSTEINE N-PALMITOYLTRANSFERASE RASP"/>
    <property type="match status" value="1"/>
</dbReference>
<dbReference type="GO" id="GO:0008374">
    <property type="term" value="F:O-acyltransferase activity"/>
    <property type="evidence" value="ECO:0007669"/>
    <property type="project" value="TreeGrafter"/>
</dbReference>
<sequence length="597" mass="70293">MYELNNIEGNGKDAAAADYSSTKYTSLESSPSNISTKRSVKLNPPLWNTLEFYIHFFIVITSIMYMFYVGYHISKETNPNYDRYSKRLENGWFFGRKDNSDAQFASFRNHYGVLLLALISYLFLSHLYRIYFVPKSPAKLSTQPLRRTYFFLSFALIFLYILYGNSLIKILIILSINFLIPVTLQGSKLNPIITWIFNLAVLFANERYDAYKFKWINENLTFLDANVGLLARWDVTFNICMLRMVSFNMDYYWSYHPSPDSTEVILGDSYVNNDCFLLWASRDNKLNLDHAPLTEKDRIIGSCFKEDYNYINFLSYILYTPLFLAGPIISFNNFISQLRYPKEIDIKSTFIYGVRLLAAILTMEIMLHFIYVVAISKSRAWMGFTPFELSMVGFFNLKYIWLKLLIIWRFFRFWAMADGFEVQENMLRCMLNNYSTSGFWRSWHRSYNRWLIRYIYIPLGGAKYSTYNMLIIFTFVALWHDISLKLLAWGWLIWIFILPETIVTRIFTEKRFGDYPYYRHLCAVGGVLNLLTMWAANLVGFAVGLDGMKVLLSDIFRTSDGLISLGLCCISIFCAVQIMFEIREEEKRKNFNQEIRY</sequence>
<feature type="transmembrane region" description="Helical" evidence="6">
    <location>
        <begin position="520"/>
        <end position="542"/>
    </location>
</feature>
<comment type="similarity">
    <text evidence="2">Belongs to the membrane-bound acyltransferase family.</text>
</comment>
<feature type="transmembrane region" description="Helical" evidence="6">
    <location>
        <begin position="151"/>
        <end position="180"/>
    </location>
</feature>
<name>A0A9W4WLP3_9GLOM</name>
<dbReference type="GO" id="GO:0006506">
    <property type="term" value="P:GPI anchor biosynthetic process"/>
    <property type="evidence" value="ECO:0007669"/>
    <property type="project" value="TreeGrafter"/>
</dbReference>
<evidence type="ECO:0000256" key="3">
    <source>
        <dbReference type="ARBA" id="ARBA00022692"/>
    </source>
</evidence>
<dbReference type="InterPro" id="IPR051085">
    <property type="entry name" value="MB_O-acyltransferase"/>
</dbReference>
<evidence type="ECO:0000256" key="4">
    <source>
        <dbReference type="ARBA" id="ARBA00022989"/>
    </source>
</evidence>
<evidence type="ECO:0000256" key="1">
    <source>
        <dbReference type="ARBA" id="ARBA00004141"/>
    </source>
</evidence>
<dbReference type="EMBL" id="CAMKVN010000076">
    <property type="protein sequence ID" value="CAI2163199.1"/>
    <property type="molecule type" value="Genomic_DNA"/>
</dbReference>
<keyword evidence="3 6" id="KW-0812">Transmembrane</keyword>
<keyword evidence="8" id="KW-1185">Reference proteome</keyword>
<feature type="transmembrane region" description="Helical" evidence="6">
    <location>
        <begin position="454"/>
        <end position="480"/>
    </location>
</feature>
<feature type="transmembrane region" description="Helical" evidence="6">
    <location>
        <begin position="111"/>
        <end position="131"/>
    </location>
</feature>
<organism evidence="7 8">
    <name type="scientific">Funneliformis geosporum</name>
    <dbReference type="NCBI Taxonomy" id="1117311"/>
    <lineage>
        <taxon>Eukaryota</taxon>
        <taxon>Fungi</taxon>
        <taxon>Fungi incertae sedis</taxon>
        <taxon>Mucoromycota</taxon>
        <taxon>Glomeromycotina</taxon>
        <taxon>Glomeromycetes</taxon>
        <taxon>Glomerales</taxon>
        <taxon>Glomeraceae</taxon>
        <taxon>Funneliformis</taxon>
    </lineage>
</organism>
<dbReference type="Proteomes" id="UP001153678">
    <property type="component" value="Unassembled WGS sequence"/>
</dbReference>
<dbReference type="Pfam" id="PF03062">
    <property type="entry name" value="MBOAT"/>
    <property type="match status" value="1"/>
</dbReference>
<evidence type="ECO:0000256" key="6">
    <source>
        <dbReference type="SAM" id="Phobius"/>
    </source>
</evidence>
<dbReference type="GO" id="GO:0016020">
    <property type="term" value="C:membrane"/>
    <property type="evidence" value="ECO:0007669"/>
    <property type="project" value="UniProtKB-SubCell"/>
</dbReference>
<evidence type="ECO:0000256" key="2">
    <source>
        <dbReference type="ARBA" id="ARBA00010323"/>
    </source>
</evidence>
<evidence type="ECO:0000256" key="5">
    <source>
        <dbReference type="ARBA" id="ARBA00023136"/>
    </source>
</evidence>
<protein>
    <submittedName>
        <fullName evidence="7">12611_t:CDS:1</fullName>
    </submittedName>
</protein>
<evidence type="ECO:0000313" key="8">
    <source>
        <dbReference type="Proteomes" id="UP001153678"/>
    </source>
</evidence>
<feature type="transmembrane region" description="Helical" evidence="6">
    <location>
        <begin position="316"/>
        <end position="335"/>
    </location>
</feature>
<dbReference type="OrthoDB" id="420606at2759"/>
<dbReference type="PANTHER" id="PTHR13285">
    <property type="entry name" value="ACYLTRANSFERASE"/>
    <property type="match status" value="1"/>
</dbReference>
<feature type="transmembrane region" description="Helical" evidence="6">
    <location>
        <begin position="562"/>
        <end position="580"/>
    </location>
</feature>
<reference evidence="7" key="1">
    <citation type="submission" date="2022-08" db="EMBL/GenBank/DDBJ databases">
        <authorList>
            <person name="Kallberg Y."/>
            <person name="Tangrot J."/>
            <person name="Rosling A."/>
        </authorList>
    </citation>
    <scope>NUCLEOTIDE SEQUENCE</scope>
    <source>
        <strain evidence="7">Wild A</strain>
    </source>
</reference>